<dbReference type="AlphaFoldDB" id="A0A518ENB9"/>
<proteinExistence type="predicted"/>
<dbReference type="Proteomes" id="UP000320390">
    <property type="component" value="Chromosome"/>
</dbReference>
<feature type="transmembrane region" description="Helical" evidence="2">
    <location>
        <begin position="55"/>
        <end position="74"/>
    </location>
</feature>
<keyword evidence="2" id="KW-0472">Membrane</keyword>
<evidence type="ECO:0000313" key="4">
    <source>
        <dbReference type="Proteomes" id="UP000320390"/>
    </source>
</evidence>
<evidence type="ECO:0000313" key="3">
    <source>
        <dbReference type="EMBL" id="QDV05571.1"/>
    </source>
</evidence>
<keyword evidence="4" id="KW-1185">Reference proteome</keyword>
<organism evidence="3 4">
    <name type="scientific">Saltatorellus ferox</name>
    <dbReference type="NCBI Taxonomy" id="2528018"/>
    <lineage>
        <taxon>Bacteria</taxon>
        <taxon>Pseudomonadati</taxon>
        <taxon>Planctomycetota</taxon>
        <taxon>Planctomycetia</taxon>
        <taxon>Planctomycetia incertae sedis</taxon>
        <taxon>Saltatorellus</taxon>
    </lineage>
</organism>
<evidence type="ECO:0000256" key="1">
    <source>
        <dbReference type="SAM" id="MobiDB-lite"/>
    </source>
</evidence>
<dbReference type="EMBL" id="CP036434">
    <property type="protein sequence ID" value="QDV05571.1"/>
    <property type="molecule type" value="Genomic_DNA"/>
</dbReference>
<evidence type="ECO:0000256" key="2">
    <source>
        <dbReference type="SAM" id="Phobius"/>
    </source>
</evidence>
<gene>
    <name evidence="3" type="ORF">Poly30_10690</name>
</gene>
<feature type="region of interest" description="Disordered" evidence="1">
    <location>
        <begin position="1"/>
        <end position="51"/>
    </location>
</feature>
<protein>
    <recommendedName>
        <fullName evidence="5">Four helix bundle sensory module for signal transduction</fullName>
    </recommendedName>
</protein>
<keyword evidence="2" id="KW-0812">Transmembrane</keyword>
<reference evidence="3 4" key="1">
    <citation type="submission" date="2019-02" db="EMBL/GenBank/DDBJ databases">
        <title>Deep-cultivation of Planctomycetes and their phenomic and genomic characterization uncovers novel biology.</title>
        <authorList>
            <person name="Wiegand S."/>
            <person name="Jogler M."/>
            <person name="Boedeker C."/>
            <person name="Pinto D."/>
            <person name="Vollmers J."/>
            <person name="Rivas-Marin E."/>
            <person name="Kohn T."/>
            <person name="Peeters S.H."/>
            <person name="Heuer A."/>
            <person name="Rast P."/>
            <person name="Oberbeckmann S."/>
            <person name="Bunk B."/>
            <person name="Jeske O."/>
            <person name="Meyerdierks A."/>
            <person name="Storesund J.E."/>
            <person name="Kallscheuer N."/>
            <person name="Luecker S."/>
            <person name="Lage O.M."/>
            <person name="Pohl T."/>
            <person name="Merkel B.J."/>
            <person name="Hornburger P."/>
            <person name="Mueller R.-W."/>
            <person name="Bruemmer F."/>
            <person name="Labrenz M."/>
            <person name="Spormann A.M."/>
            <person name="Op den Camp H."/>
            <person name="Overmann J."/>
            <person name="Amann R."/>
            <person name="Jetten M.S.M."/>
            <person name="Mascher T."/>
            <person name="Medema M.H."/>
            <person name="Devos D.P."/>
            <person name="Kaster A.-K."/>
            <person name="Ovreas L."/>
            <person name="Rohde M."/>
            <person name="Galperin M.Y."/>
            <person name="Jogler C."/>
        </authorList>
    </citation>
    <scope>NUCLEOTIDE SEQUENCE [LARGE SCALE GENOMIC DNA]</scope>
    <source>
        <strain evidence="3 4">Poly30</strain>
    </source>
</reference>
<sequence>MQAAPNSVIPGTDIHPPFCHRPEAADNPRSGSSPFPMASHETPSQAPTPKRRRRWLRWVGVATMGAIAVGSGILSSHLRDHADARRQFMEELTQLEVEATAHSMTIWRALTMLLSEEKMQFIRIRGEASAAGREIRAHLTRLTELEPSGASLTASLGFPPDPAPMDSLTASTERFLGSVQGAMGQMNLSPERLRKRLRHWDMNFGPFQESLQAVKERQGAIAEASATVARRVTAVSGLTRLLASILFVWTFSRQRLRAPKGPSSVDRPEAQMDGFTVTESSAAAAVVEAA</sequence>
<keyword evidence="2" id="KW-1133">Transmembrane helix</keyword>
<evidence type="ECO:0008006" key="5">
    <source>
        <dbReference type="Google" id="ProtNLM"/>
    </source>
</evidence>
<name>A0A518ENB9_9BACT</name>
<accession>A0A518ENB9</accession>